<comment type="caution">
    <text evidence="5">The sequence shown here is derived from an EMBL/GenBank/DDBJ whole genome shotgun (WGS) entry which is preliminary data.</text>
</comment>
<dbReference type="AlphaFoldDB" id="A0A9W6LZR1"/>
<gene>
    <name evidence="5" type="ORF">GCM10017584_16850</name>
</gene>
<keyword evidence="3" id="KW-0812">Transmembrane</keyword>
<dbReference type="NCBIfam" id="TIGR00350">
    <property type="entry name" value="lytR_cpsA_psr"/>
    <property type="match status" value="1"/>
</dbReference>
<keyword evidence="6" id="KW-1185">Reference proteome</keyword>
<dbReference type="Proteomes" id="UP001142372">
    <property type="component" value="Unassembled WGS sequence"/>
</dbReference>
<dbReference type="PANTHER" id="PTHR33392:SF6">
    <property type="entry name" value="POLYISOPRENYL-TEICHOIC ACID--PEPTIDOGLYCAN TEICHOIC ACID TRANSFERASE TAGU"/>
    <property type="match status" value="1"/>
</dbReference>
<feature type="region of interest" description="Disordered" evidence="2">
    <location>
        <begin position="1"/>
        <end position="24"/>
    </location>
</feature>
<evidence type="ECO:0000259" key="4">
    <source>
        <dbReference type="Pfam" id="PF03816"/>
    </source>
</evidence>
<feature type="domain" description="Cell envelope-related transcriptional attenuator" evidence="4">
    <location>
        <begin position="114"/>
        <end position="270"/>
    </location>
</feature>
<name>A0A9W6LZR1_9MICO</name>
<evidence type="ECO:0000256" key="3">
    <source>
        <dbReference type="SAM" id="Phobius"/>
    </source>
</evidence>
<dbReference type="PANTHER" id="PTHR33392">
    <property type="entry name" value="POLYISOPRENYL-TEICHOIC ACID--PEPTIDOGLYCAN TEICHOIC ACID TRANSFERASE TAGU"/>
    <property type="match status" value="1"/>
</dbReference>
<organism evidence="5 6">
    <name type="scientific">Leifsonia poae</name>
    <dbReference type="NCBI Taxonomy" id="110933"/>
    <lineage>
        <taxon>Bacteria</taxon>
        <taxon>Bacillati</taxon>
        <taxon>Actinomycetota</taxon>
        <taxon>Actinomycetes</taxon>
        <taxon>Micrococcales</taxon>
        <taxon>Microbacteriaceae</taxon>
        <taxon>Leifsonia</taxon>
    </lineage>
</organism>
<feature type="region of interest" description="Disordered" evidence="2">
    <location>
        <begin position="354"/>
        <end position="436"/>
    </location>
</feature>
<dbReference type="Pfam" id="PF03816">
    <property type="entry name" value="LytR_cpsA_psr"/>
    <property type="match status" value="1"/>
</dbReference>
<evidence type="ECO:0000313" key="5">
    <source>
        <dbReference type="EMBL" id="GLJ76111.1"/>
    </source>
</evidence>
<reference evidence="5" key="1">
    <citation type="journal article" date="2014" name="Int. J. Syst. Evol. Microbiol.">
        <title>Complete genome sequence of Corynebacterium casei LMG S-19264T (=DSM 44701T), isolated from a smear-ripened cheese.</title>
        <authorList>
            <consortium name="US DOE Joint Genome Institute (JGI-PGF)"/>
            <person name="Walter F."/>
            <person name="Albersmeier A."/>
            <person name="Kalinowski J."/>
            <person name="Ruckert C."/>
        </authorList>
    </citation>
    <scope>NUCLEOTIDE SEQUENCE</scope>
    <source>
        <strain evidence="5">VKM Ac-1401</strain>
    </source>
</reference>
<dbReference type="Gene3D" id="3.40.630.190">
    <property type="entry name" value="LCP protein"/>
    <property type="match status" value="1"/>
</dbReference>
<feature type="transmembrane region" description="Helical" evidence="3">
    <location>
        <begin position="35"/>
        <end position="60"/>
    </location>
</feature>
<dbReference type="InterPro" id="IPR004474">
    <property type="entry name" value="LytR_CpsA_psr"/>
</dbReference>
<proteinExistence type="inferred from homology"/>
<evidence type="ECO:0000256" key="1">
    <source>
        <dbReference type="ARBA" id="ARBA00006068"/>
    </source>
</evidence>
<feature type="compositionally biased region" description="Low complexity" evidence="2">
    <location>
        <begin position="363"/>
        <end position="413"/>
    </location>
</feature>
<evidence type="ECO:0000256" key="2">
    <source>
        <dbReference type="SAM" id="MobiDB-lite"/>
    </source>
</evidence>
<dbReference type="InterPro" id="IPR050922">
    <property type="entry name" value="LytR/CpsA/Psr_CW_biosynth"/>
</dbReference>
<evidence type="ECO:0000313" key="6">
    <source>
        <dbReference type="Proteomes" id="UP001142372"/>
    </source>
</evidence>
<comment type="similarity">
    <text evidence="1">Belongs to the LytR/CpsA/Psr (LCP) family.</text>
</comment>
<protein>
    <recommendedName>
        <fullName evidence="4">Cell envelope-related transcriptional attenuator domain-containing protein</fullName>
    </recommendedName>
</protein>
<reference evidence="5" key="2">
    <citation type="submission" date="2023-01" db="EMBL/GenBank/DDBJ databases">
        <authorList>
            <person name="Sun Q."/>
            <person name="Evtushenko L."/>
        </authorList>
    </citation>
    <scope>NUCLEOTIDE SEQUENCE</scope>
    <source>
        <strain evidence="5">VKM Ac-1401</strain>
    </source>
</reference>
<dbReference type="RefSeq" id="WP_271176777.1">
    <property type="nucleotide sequence ID" value="NZ_BAAAJO010000005.1"/>
</dbReference>
<keyword evidence="3" id="KW-1133">Transmembrane helix</keyword>
<dbReference type="EMBL" id="BSEN01000006">
    <property type="protein sequence ID" value="GLJ76111.1"/>
    <property type="molecule type" value="Genomic_DNA"/>
</dbReference>
<sequence length="436" mass="44745">MNELPTRASARAQEKSAGPSIARHGRLKRHHPVQFLLKLIAAIVGVALVSGVSVAAYAVWNVASEVKSTVKLVDAKGNPIPQVGAISGGFNVLLAGSDSGGGNKAYGSRGEVLNDVTMLLHVSADHKNATVVSFPRDMFVSIPSCPTEDGKGSFDAMSRQKINTTLSYGGLACTVLTVEQLTGLTIPYAGVIEFDGVIEMSNAVGGVPVCVAGNITDPYTGLDVKAGQNTLEGSQALAFLRTRHGVGDGSDLGRISNQQVFLSSLVRTIKSADTLSNPVKVYGIARAAVKNIKLSESLSNMTTIASMAAALKNIDLNKVVFVQYPNHYTSDGGVEPTEDAADTLMTALKSDKSITLTGDTGVGSEAAAGGTSTTAPSTEAPATQAPATQTPPSSTPSNSATSTPAPSTGADSSVDLPSDVHGQTAGQVTCSKPFSE</sequence>
<feature type="compositionally biased region" description="Polar residues" evidence="2">
    <location>
        <begin position="424"/>
        <end position="436"/>
    </location>
</feature>
<keyword evidence="3" id="KW-0472">Membrane</keyword>
<accession>A0A9W6LZR1</accession>